<sequence>MGGKCFASQRNRKDSTDIGYYNNDGRLFLCGRLNVVINCLTRNVYPAEIEQYLLGHRAVEQVAVLGVPSPDIGEAPAAIVVLTHGYSPDQKLAEELKEFVAGKH</sequence>
<evidence type="ECO:0000313" key="3">
    <source>
        <dbReference type="Proteomes" id="UP000821853"/>
    </source>
</evidence>
<evidence type="ECO:0000313" key="2">
    <source>
        <dbReference type="EMBL" id="KAH9370860.1"/>
    </source>
</evidence>
<dbReference type="InterPro" id="IPR045851">
    <property type="entry name" value="AMP-bd_C_sf"/>
</dbReference>
<dbReference type="Gene3D" id="3.30.300.30">
    <property type="match status" value="1"/>
</dbReference>
<dbReference type="GO" id="GO:0016405">
    <property type="term" value="F:CoA-ligase activity"/>
    <property type="evidence" value="ECO:0007669"/>
    <property type="project" value="TreeGrafter"/>
</dbReference>
<dbReference type="EMBL" id="JABSTR010000005">
    <property type="protein sequence ID" value="KAH9370860.1"/>
    <property type="molecule type" value="Genomic_DNA"/>
</dbReference>
<evidence type="ECO:0000259" key="1">
    <source>
        <dbReference type="Pfam" id="PF13193"/>
    </source>
</evidence>
<comment type="caution">
    <text evidence="2">The sequence shown here is derived from an EMBL/GenBank/DDBJ whole genome shotgun (WGS) entry which is preliminary data.</text>
</comment>
<name>A0A9J6G906_HAELO</name>
<dbReference type="OrthoDB" id="10253869at2759"/>
<feature type="domain" description="AMP-binding enzyme C-terminal" evidence="1">
    <location>
        <begin position="48"/>
        <end position="102"/>
    </location>
</feature>
<protein>
    <recommendedName>
        <fullName evidence="1">AMP-binding enzyme C-terminal domain-containing protein</fullName>
    </recommendedName>
</protein>
<dbReference type="PANTHER" id="PTHR24096">
    <property type="entry name" value="LONG-CHAIN-FATTY-ACID--COA LIGASE"/>
    <property type="match status" value="1"/>
</dbReference>
<dbReference type="InterPro" id="IPR025110">
    <property type="entry name" value="AMP-bd_C"/>
</dbReference>
<accession>A0A9J6G906</accession>
<proteinExistence type="predicted"/>
<dbReference type="VEuPathDB" id="VectorBase:HLOH_048767"/>
<gene>
    <name evidence="2" type="ORF">HPB48_004063</name>
</gene>
<reference evidence="2 3" key="1">
    <citation type="journal article" date="2020" name="Cell">
        <title>Large-Scale Comparative Analyses of Tick Genomes Elucidate Their Genetic Diversity and Vector Capacities.</title>
        <authorList>
            <consortium name="Tick Genome and Microbiome Consortium (TIGMIC)"/>
            <person name="Jia N."/>
            <person name="Wang J."/>
            <person name="Shi W."/>
            <person name="Du L."/>
            <person name="Sun Y."/>
            <person name="Zhan W."/>
            <person name="Jiang J.F."/>
            <person name="Wang Q."/>
            <person name="Zhang B."/>
            <person name="Ji P."/>
            <person name="Bell-Sakyi L."/>
            <person name="Cui X.M."/>
            <person name="Yuan T.T."/>
            <person name="Jiang B.G."/>
            <person name="Yang W.F."/>
            <person name="Lam T.T."/>
            <person name="Chang Q.C."/>
            <person name="Ding S.J."/>
            <person name="Wang X.J."/>
            <person name="Zhu J.G."/>
            <person name="Ruan X.D."/>
            <person name="Zhao L."/>
            <person name="Wei J.T."/>
            <person name="Ye R.Z."/>
            <person name="Que T.C."/>
            <person name="Du C.H."/>
            <person name="Zhou Y.H."/>
            <person name="Cheng J.X."/>
            <person name="Dai P.F."/>
            <person name="Guo W.B."/>
            <person name="Han X.H."/>
            <person name="Huang E.J."/>
            <person name="Li L.F."/>
            <person name="Wei W."/>
            <person name="Gao Y.C."/>
            <person name="Liu J.Z."/>
            <person name="Shao H.Z."/>
            <person name="Wang X."/>
            <person name="Wang C.C."/>
            <person name="Yang T.C."/>
            <person name="Huo Q.B."/>
            <person name="Li W."/>
            <person name="Chen H.Y."/>
            <person name="Chen S.E."/>
            <person name="Zhou L.G."/>
            <person name="Ni X.B."/>
            <person name="Tian J.H."/>
            <person name="Sheng Y."/>
            <person name="Liu T."/>
            <person name="Pan Y.S."/>
            <person name="Xia L.Y."/>
            <person name="Li J."/>
            <person name="Zhao F."/>
            <person name="Cao W.C."/>
        </authorList>
    </citation>
    <scope>NUCLEOTIDE SEQUENCE [LARGE SCALE GENOMIC DNA]</scope>
    <source>
        <strain evidence="2">HaeL-2018</strain>
    </source>
</reference>
<dbReference type="Proteomes" id="UP000821853">
    <property type="component" value="Chromosome 3"/>
</dbReference>
<organism evidence="2 3">
    <name type="scientific">Haemaphysalis longicornis</name>
    <name type="common">Bush tick</name>
    <dbReference type="NCBI Taxonomy" id="44386"/>
    <lineage>
        <taxon>Eukaryota</taxon>
        <taxon>Metazoa</taxon>
        <taxon>Ecdysozoa</taxon>
        <taxon>Arthropoda</taxon>
        <taxon>Chelicerata</taxon>
        <taxon>Arachnida</taxon>
        <taxon>Acari</taxon>
        <taxon>Parasitiformes</taxon>
        <taxon>Ixodida</taxon>
        <taxon>Ixodoidea</taxon>
        <taxon>Ixodidae</taxon>
        <taxon>Haemaphysalinae</taxon>
        <taxon>Haemaphysalis</taxon>
    </lineage>
</organism>
<dbReference type="AlphaFoldDB" id="A0A9J6G906"/>
<keyword evidence="3" id="KW-1185">Reference proteome</keyword>
<dbReference type="Pfam" id="PF13193">
    <property type="entry name" value="AMP-binding_C"/>
    <property type="match status" value="1"/>
</dbReference>
<dbReference type="PANTHER" id="PTHR24096:SF422">
    <property type="entry name" value="BCDNA.GH02901"/>
    <property type="match status" value="1"/>
</dbReference>
<dbReference type="SUPFAM" id="SSF56801">
    <property type="entry name" value="Acetyl-CoA synthetase-like"/>
    <property type="match status" value="1"/>
</dbReference>